<evidence type="ECO:0000256" key="1">
    <source>
        <dbReference type="SAM" id="MobiDB-lite"/>
    </source>
</evidence>
<organism evidence="2 3">
    <name type="scientific">Hirundo rustica rustica</name>
    <dbReference type="NCBI Taxonomy" id="333673"/>
    <lineage>
        <taxon>Eukaryota</taxon>
        <taxon>Metazoa</taxon>
        <taxon>Chordata</taxon>
        <taxon>Craniata</taxon>
        <taxon>Vertebrata</taxon>
        <taxon>Euteleostomi</taxon>
        <taxon>Archelosauria</taxon>
        <taxon>Archosauria</taxon>
        <taxon>Dinosauria</taxon>
        <taxon>Saurischia</taxon>
        <taxon>Theropoda</taxon>
        <taxon>Coelurosauria</taxon>
        <taxon>Aves</taxon>
        <taxon>Neognathae</taxon>
        <taxon>Neoaves</taxon>
        <taxon>Telluraves</taxon>
        <taxon>Australaves</taxon>
        <taxon>Passeriformes</taxon>
        <taxon>Sylvioidea</taxon>
        <taxon>Hirundinidae</taxon>
        <taxon>Hirundo</taxon>
    </lineage>
</organism>
<feature type="compositionally biased region" description="Polar residues" evidence="1">
    <location>
        <begin position="45"/>
        <end position="54"/>
    </location>
</feature>
<accession>A0A3M0KKD2</accession>
<dbReference type="EMBL" id="QRBI01000105">
    <property type="protein sequence ID" value="RMC13526.1"/>
    <property type="molecule type" value="Genomic_DNA"/>
</dbReference>
<protein>
    <submittedName>
        <fullName evidence="2">Uncharacterized protein</fullName>
    </submittedName>
</protein>
<proteinExistence type="predicted"/>
<sequence length="87" mass="9415">MRSPEESPGKKKSIGSFIPKREEKCGAATAAGHDCCTTCAKLDQDSQQRPSSETEGPELPAMDNPARNQDPQNPGVLCDPLQKHPLR</sequence>
<dbReference type="AlphaFoldDB" id="A0A3M0KKD2"/>
<dbReference type="Proteomes" id="UP000269221">
    <property type="component" value="Unassembled WGS sequence"/>
</dbReference>
<reference evidence="2 3" key="1">
    <citation type="submission" date="2018-07" db="EMBL/GenBank/DDBJ databases">
        <title>A high quality draft genome assembly of the barn swallow (H. rustica rustica).</title>
        <authorList>
            <person name="Formenti G."/>
            <person name="Chiara M."/>
            <person name="Poveda L."/>
            <person name="Francoijs K.-J."/>
            <person name="Bonisoli-Alquati A."/>
            <person name="Canova L."/>
            <person name="Gianfranceschi L."/>
            <person name="Horner D.S."/>
            <person name="Saino N."/>
        </authorList>
    </citation>
    <scope>NUCLEOTIDE SEQUENCE [LARGE SCALE GENOMIC DNA]</scope>
    <source>
        <strain evidence="2">Chelidonia</strain>
        <tissue evidence="2">Blood</tissue>
    </source>
</reference>
<gene>
    <name evidence="2" type="ORF">DUI87_08602</name>
</gene>
<name>A0A3M0KKD2_HIRRU</name>
<keyword evidence="3" id="KW-1185">Reference proteome</keyword>
<evidence type="ECO:0000313" key="2">
    <source>
        <dbReference type="EMBL" id="RMC13526.1"/>
    </source>
</evidence>
<feature type="region of interest" description="Disordered" evidence="1">
    <location>
        <begin position="41"/>
        <end position="87"/>
    </location>
</feature>
<comment type="caution">
    <text evidence="2">The sequence shown here is derived from an EMBL/GenBank/DDBJ whole genome shotgun (WGS) entry which is preliminary data.</text>
</comment>
<evidence type="ECO:0000313" key="3">
    <source>
        <dbReference type="Proteomes" id="UP000269221"/>
    </source>
</evidence>